<sequence>MHAILPAGLPIQELWDLIIDEILSKKDLQSCSLVCRAFVARAQFLLFRLIHIWRTTHQHTVARAIELASLLAVSPHIIRHIRRLTLGACDAAVLSPLVQIPWTHLESISFGLRVSSTVDLHRIPNLVCLGSLREVVFRGWQWKMEDISNILSHCTQHLEHVEFFECGRAAAHVPPVFQCRAPKIHRLHFKDSAMPATLIDCPLPWDLSALTHVRVSQSMHGLNSFLQQVCSTIESLHLDGIDHGIESLDLSIFPALKYLTTDSIGRSFNTMLTSLPPNNTIDTICICIRWFGQIPQLVPEFQKTFTSLKLPVLRRVEVEVAPEALYFRYNATELRIRFQRDLSQIYERGLLSVHFVAASRN</sequence>
<dbReference type="EMBL" id="JACAZI010000013">
    <property type="protein sequence ID" value="KAF7345805.1"/>
    <property type="molecule type" value="Genomic_DNA"/>
</dbReference>
<dbReference type="OrthoDB" id="2968433at2759"/>
<dbReference type="Proteomes" id="UP000620124">
    <property type="component" value="Unassembled WGS sequence"/>
</dbReference>
<evidence type="ECO:0000313" key="1">
    <source>
        <dbReference type="EMBL" id="KAF7345805.1"/>
    </source>
</evidence>
<organism evidence="1 2">
    <name type="scientific">Mycena venus</name>
    <dbReference type="NCBI Taxonomy" id="2733690"/>
    <lineage>
        <taxon>Eukaryota</taxon>
        <taxon>Fungi</taxon>
        <taxon>Dikarya</taxon>
        <taxon>Basidiomycota</taxon>
        <taxon>Agaricomycotina</taxon>
        <taxon>Agaricomycetes</taxon>
        <taxon>Agaricomycetidae</taxon>
        <taxon>Agaricales</taxon>
        <taxon>Marasmiineae</taxon>
        <taxon>Mycenaceae</taxon>
        <taxon>Mycena</taxon>
    </lineage>
</organism>
<name>A0A8H7CPX0_9AGAR</name>
<comment type="caution">
    <text evidence="1">The sequence shown here is derived from an EMBL/GenBank/DDBJ whole genome shotgun (WGS) entry which is preliminary data.</text>
</comment>
<keyword evidence="2" id="KW-1185">Reference proteome</keyword>
<dbReference type="AlphaFoldDB" id="A0A8H7CPX0"/>
<dbReference type="Gene3D" id="3.80.10.10">
    <property type="entry name" value="Ribonuclease Inhibitor"/>
    <property type="match status" value="1"/>
</dbReference>
<dbReference type="SUPFAM" id="SSF52058">
    <property type="entry name" value="L domain-like"/>
    <property type="match status" value="1"/>
</dbReference>
<reference evidence="1" key="1">
    <citation type="submission" date="2020-05" db="EMBL/GenBank/DDBJ databases">
        <title>Mycena genomes resolve the evolution of fungal bioluminescence.</title>
        <authorList>
            <person name="Tsai I.J."/>
        </authorList>
    </citation>
    <scope>NUCLEOTIDE SEQUENCE</scope>
    <source>
        <strain evidence="1">CCC161011</strain>
    </source>
</reference>
<gene>
    <name evidence="1" type="ORF">MVEN_01601500</name>
</gene>
<dbReference type="InterPro" id="IPR032675">
    <property type="entry name" value="LRR_dom_sf"/>
</dbReference>
<proteinExistence type="predicted"/>
<accession>A0A8H7CPX0</accession>
<protein>
    <recommendedName>
        <fullName evidence="3">F-box domain-containing protein</fullName>
    </recommendedName>
</protein>
<evidence type="ECO:0008006" key="3">
    <source>
        <dbReference type="Google" id="ProtNLM"/>
    </source>
</evidence>
<evidence type="ECO:0000313" key="2">
    <source>
        <dbReference type="Proteomes" id="UP000620124"/>
    </source>
</evidence>